<reference evidence="2" key="1">
    <citation type="submission" date="2014-09" db="EMBL/GenBank/DDBJ databases">
        <authorList>
            <person name="Magalhaes I.L.F."/>
            <person name="Oliveira U."/>
            <person name="Santos F.R."/>
            <person name="Vidigal T.H.D.A."/>
            <person name="Brescovit A.D."/>
            <person name="Santos A.J."/>
        </authorList>
    </citation>
    <scope>NUCLEOTIDE SEQUENCE</scope>
    <source>
        <tissue evidence="2">Shoot tissue taken approximately 20 cm above the soil surface</tissue>
    </source>
</reference>
<reference evidence="2" key="2">
    <citation type="journal article" date="2015" name="Data Brief">
        <title>Shoot transcriptome of the giant reed, Arundo donax.</title>
        <authorList>
            <person name="Barrero R.A."/>
            <person name="Guerrero F.D."/>
            <person name="Moolhuijzen P."/>
            <person name="Goolsby J.A."/>
            <person name="Tidwell J."/>
            <person name="Bellgard S.E."/>
            <person name="Bellgard M.I."/>
        </authorList>
    </citation>
    <scope>NUCLEOTIDE SEQUENCE</scope>
    <source>
        <tissue evidence="2">Shoot tissue taken approximately 20 cm above the soil surface</tissue>
    </source>
</reference>
<accession>A0A0A9B6H2</accession>
<dbReference type="GO" id="GO:0003676">
    <property type="term" value="F:nucleic acid binding"/>
    <property type="evidence" value="ECO:0007669"/>
    <property type="project" value="InterPro"/>
</dbReference>
<proteinExistence type="predicted"/>
<dbReference type="InterPro" id="IPR012337">
    <property type="entry name" value="RNaseH-like_sf"/>
</dbReference>
<dbReference type="AlphaFoldDB" id="A0A0A9B6H2"/>
<dbReference type="Pfam" id="PF24626">
    <property type="entry name" value="SH3_Tf2-1"/>
    <property type="match status" value="1"/>
</dbReference>
<dbReference type="SUPFAM" id="SSF53098">
    <property type="entry name" value="Ribonuclease H-like"/>
    <property type="match status" value="1"/>
</dbReference>
<dbReference type="InterPro" id="IPR056924">
    <property type="entry name" value="SH3_Tf2-1"/>
</dbReference>
<evidence type="ECO:0000259" key="1">
    <source>
        <dbReference type="PROSITE" id="PS50994"/>
    </source>
</evidence>
<name>A0A0A9B6H2_ARUDO</name>
<protein>
    <recommendedName>
        <fullName evidence="1">Integrase catalytic domain-containing protein</fullName>
    </recommendedName>
</protein>
<organism evidence="2">
    <name type="scientific">Arundo donax</name>
    <name type="common">Giant reed</name>
    <name type="synonym">Donax arundinaceus</name>
    <dbReference type="NCBI Taxonomy" id="35708"/>
    <lineage>
        <taxon>Eukaryota</taxon>
        <taxon>Viridiplantae</taxon>
        <taxon>Streptophyta</taxon>
        <taxon>Embryophyta</taxon>
        <taxon>Tracheophyta</taxon>
        <taxon>Spermatophyta</taxon>
        <taxon>Magnoliopsida</taxon>
        <taxon>Liliopsida</taxon>
        <taxon>Poales</taxon>
        <taxon>Poaceae</taxon>
        <taxon>PACMAD clade</taxon>
        <taxon>Arundinoideae</taxon>
        <taxon>Arundineae</taxon>
        <taxon>Arundo</taxon>
    </lineage>
</organism>
<dbReference type="InterPro" id="IPR036397">
    <property type="entry name" value="RNaseH_sf"/>
</dbReference>
<feature type="domain" description="Integrase catalytic" evidence="1">
    <location>
        <begin position="1"/>
        <end position="72"/>
    </location>
</feature>
<dbReference type="PROSITE" id="PS50994">
    <property type="entry name" value="INTEGRASE"/>
    <property type="match status" value="1"/>
</dbReference>
<dbReference type="GO" id="GO:0015074">
    <property type="term" value="P:DNA integration"/>
    <property type="evidence" value="ECO:0007669"/>
    <property type="project" value="InterPro"/>
</dbReference>
<dbReference type="EMBL" id="GBRH01238321">
    <property type="protein sequence ID" value="JAD59574.1"/>
    <property type="molecule type" value="Transcribed_RNA"/>
</dbReference>
<dbReference type="PANTHER" id="PTHR37984:SF15">
    <property type="entry name" value="INTEGRASE CATALYTIC DOMAIN-CONTAINING PROTEIN"/>
    <property type="match status" value="1"/>
</dbReference>
<dbReference type="InterPro" id="IPR050951">
    <property type="entry name" value="Retrovirus_Pol_polyprotein"/>
</dbReference>
<sequence length="202" mass="23081">MDTKLHLSSAYHPQTDGQTKRVNQCLEMYLRCVVHSSPKQWVQWLPLAEFWYNTSHHSALQCSPFKALYGVEPSYGAVPQLANTTNSEVIDTIQELQLFTEILKEQLSRAQNKMKHYADGKSSARNFQVGEQVLLRLQPYAQTSVVNRPCPKLAFKYFGPYTVQEKIGEIAYKLELPAESLIHLVFHVSVETLYSKLLSGVY</sequence>
<dbReference type="Gene3D" id="3.30.420.10">
    <property type="entry name" value="Ribonuclease H-like superfamily/Ribonuclease H"/>
    <property type="match status" value="1"/>
</dbReference>
<dbReference type="PANTHER" id="PTHR37984">
    <property type="entry name" value="PROTEIN CBG26694"/>
    <property type="match status" value="1"/>
</dbReference>
<evidence type="ECO:0000313" key="2">
    <source>
        <dbReference type="EMBL" id="JAD59574.1"/>
    </source>
</evidence>
<dbReference type="InterPro" id="IPR001584">
    <property type="entry name" value="Integrase_cat-core"/>
</dbReference>